<dbReference type="RefSeq" id="WP_289268768.1">
    <property type="nucleotide sequence ID" value="NZ_OX365700.1"/>
</dbReference>
<keyword evidence="1" id="KW-1133">Transmembrane helix</keyword>
<sequence>MADTAELTLGQPSSWSSSVRTILLWCAVGVALTLLFFLLTFPFEAVQARLLAEIERGTGAKVQIDRWHVAWPLGLEWKNVQISVRDQQAFRLARIEALLSVADALHGTPVADLSVWLEDKGEPAALQTRTVFTGWNFHGVALVEGTADRVELAKLIGAPIRGGRLKGRFQFSGNPSAQAGNIAIGNGELTVDATEVAVDPVSAQGGRMPEWGLAVVHGKVTCTAGLCRIVELRGNGPDGSVTGSGQVTLAQSLDEARLDLALTITCSPSLSQRMAAVGGFPLPPGTPITVRLVGPVVRPQLSL</sequence>
<dbReference type="KEGG" id="nti:DNFV4_02444"/>
<dbReference type="Proteomes" id="UP001179121">
    <property type="component" value="Chromosome"/>
</dbReference>
<gene>
    <name evidence="2" type="ORF">DNFV4_02444</name>
</gene>
<protein>
    <recommendedName>
        <fullName evidence="4">Type II secretion system protein GspN</fullName>
    </recommendedName>
</protein>
<evidence type="ECO:0008006" key="4">
    <source>
        <dbReference type="Google" id="ProtNLM"/>
    </source>
</evidence>
<accession>A0AA86MZQ6</accession>
<keyword evidence="3" id="KW-1185">Reference proteome</keyword>
<proteinExistence type="predicted"/>
<feature type="transmembrane region" description="Helical" evidence="1">
    <location>
        <begin position="22"/>
        <end position="41"/>
    </location>
</feature>
<keyword evidence="1" id="KW-0812">Transmembrane</keyword>
<dbReference type="InterPro" id="IPR030925">
    <property type="entry name" value="T2SS_GspN_Lepto"/>
</dbReference>
<evidence type="ECO:0000313" key="2">
    <source>
        <dbReference type="EMBL" id="CAI4032019.1"/>
    </source>
</evidence>
<dbReference type="NCBIfam" id="TIGR04411">
    <property type="entry name" value="T2SS_GspN_Lepto"/>
    <property type="match status" value="1"/>
</dbReference>
<name>A0AA86MZQ6_9BACT</name>
<dbReference type="AlphaFoldDB" id="A0AA86MZQ6"/>
<keyword evidence="1" id="KW-0472">Membrane</keyword>
<evidence type="ECO:0000313" key="3">
    <source>
        <dbReference type="Proteomes" id="UP001179121"/>
    </source>
</evidence>
<organism evidence="2 3">
    <name type="scientific">Nitrospira tepida</name>
    <dbReference type="NCBI Taxonomy" id="2973512"/>
    <lineage>
        <taxon>Bacteria</taxon>
        <taxon>Pseudomonadati</taxon>
        <taxon>Nitrospirota</taxon>
        <taxon>Nitrospiria</taxon>
        <taxon>Nitrospirales</taxon>
        <taxon>Nitrospiraceae</taxon>
        <taxon>Nitrospira</taxon>
    </lineage>
</organism>
<evidence type="ECO:0000256" key="1">
    <source>
        <dbReference type="SAM" id="Phobius"/>
    </source>
</evidence>
<reference evidence="2" key="1">
    <citation type="submission" date="2022-10" db="EMBL/GenBank/DDBJ databases">
        <authorList>
            <person name="Koch H."/>
        </authorList>
    </citation>
    <scope>NUCLEOTIDE SEQUENCE</scope>
    <source>
        <strain evidence="2">DNF</strain>
    </source>
</reference>
<dbReference type="EMBL" id="OX365700">
    <property type="protein sequence ID" value="CAI4032019.1"/>
    <property type="molecule type" value="Genomic_DNA"/>
</dbReference>